<organism evidence="1 2">
    <name type="scientific">Coemansia javaensis</name>
    <dbReference type="NCBI Taxonomy" id="2761396"/>
    <lineage>
        <taxon>Eukaryota</taxon>
        <taxon>Fungi</taxon>
        <taxon>Fungi incertae sedis</taxon>
        <taxon>Zoopagomycota</taxon>
        <taxon>Kickxellomycotina</taxon>
        <taxon>Kickxellomycetes</taxon>
        <taxon>Kickxellales</taxon>
        <taxon>Kickxellaceae</taxon>
        <taxon>Coemansia</taxon>
    </lineage>
</organism>
<dbReference type="SUPFAM" id="SSF56112">
    <property type="entry name" value="Protein kinase-like (PK-like)"/>
    <property type="match status" value="1"/>
</dbReference>
<dbReference type="Gene3D" id="1.10.510.10">
    <property type="entry name" value="Transferase(Phosphotransferase) domain 1"/>
    <property type="match status" value="1"/>
</dbReference>
<dbReference type="OrthoDB" id="68483at2759"/>
<dbReference type="AlphaFoldDB" id="A0A9W8H8T0"/>
<comment type="caution">
    <text evidence="1">The sequence shown here is derived from an EMBL/GenBank/DDBJ whole genome shotgun (WGS) entry which is preliminary data.</text>
</comment>
<dbReference type="PROSITE" id="PS00109">
    <property type="entry name" value="PROTEIN_KINASE_TYR"/>
    <property type="match status" value="1"/>
</dbReference>
<reference evidence="1" key="1">
    <citation type="submission" date="2022-07" db="EMBL/GenBank/DDBJ databases">
        <title>Phylogenomic reconstructions and comparative analyses of Kickxellomycotina fungi.</title>
        <authorList>
            <person name="Reynolds N.K."/>
            <person name="Stajich J.E."/>
            <person name="Barry K."/>
            <person name="Grigoriev I.V."/>
            <person name="Crous P."/>
            <person name="Smith M.E."/>
        </authorList>
    </citation>
    <scope>NUCLEOTIDE SEQUENCE</scope>
    <source>
        <strain evidence="1">NBRC 105414</strain>
    </source>
</reference>
<dbReference type="InterPro" id="IPR052396">
    <property type="entry name" value="Meiotic_Drive_Suppr_Kinase"/>
</dbReference>
<dbReference type="PANTHER" id="PTHR37171">
    <property type="entry name" value="SERINE/THREONINE-PROTEIN KINASE YRZF-RELATED"/>
    <property type="match status" value="1"/>
</dbReference>
<dbReference type="PANTHER" id="PTHR37171:SF1">
    <property type="entry name" value="SERINE_THREONINE-PROTEIN KINASE YRZF-RELATED"/>
    <property type="match status" value="1"/>
</dbReference>
<dbReference type="Proteomes" id="UP001140217">
    <property type="component" value="Unassembled WGS sequence"/>
</dbReference>
<keyword evidence="2" id="KW-1185">Reference proteome</keyword>
<dbReference type="GO" id="GO:0004672">
    <property type="term" value="F:protein kinase activity"/>
    <property type="evidence" value="ECO:0007669"/>
    <property type="project" value="InterPro"/>
</dbReference>
<sequence>MPPKPMDPLAAEVAMYREDRERLGTSAKDKLMRERLTTAISAVKTLMTLQKDRDWLLCSAQEDATRLADELHALEHKGSSFDCFKTTYGTTWNNGDQDVKAVVKLTPRNDTNQMFSTRNEIIVYHRLRPLQGTCIPRLLDYGRTELDGKRYFAIVMERIEDRELGAQQMPDFRPSIGRLSDRERAACWEAVKKMHDLGVIHQDIRGSNLMFRDNLPGPNRIPVLIGLACAAIVEDINDQDKDWDYAYFEQMFDENRIPF</sequence>
<protein>
    <submittedName>
        <fullName evidence="1">Uncharacterized protein</fullName>
    </submittedName>
</protein>
<evidence type="ECO:0000313" key="2">
    <source>
        <dbReference type="Proteomes" id="UP001140217"/>
    </source>
</evidence>
<evidence type="ECO:0000313" key="1">
    <source>
        <dbReference type="EMBL" id="KAJ2781613.1"/>
    </source>
</evidence>
<gene>
    <name evidence="1" type="ORF">H4R18_002757</name>
</gene>
<dbReference type="InterPro" id="IPR011009">
    <property type="entry name" value="Kinase-like_dom_sf"/>
</dbReference>
<proteinExistence type="predicted"/>
<accession>A0A9W8H8T0</accession>
<dbReference type="EMBL" id="JANBUL010000098">
    <property type="protein sequence ID" value="KAJ2781613.1"/>
    <property type="molecule type" value="Genomic_DNA"/>
</dbReference>
<name>A0A9W8H8T0_9FUNG</name>
<dbReference type="InterPro" id="IPR008266">
    <property type="entry name" value="Tyr_kinase_AS"/>
</dbReference>